<reference evidence="3 4" key="1">
    <citation type="submission" date="2019-04" db="EMBL/GenBank/DDBJ databases">
        <title>Cohnella sp. nov. isolated from preserved vegetables.</title>
        <authorList>
            <person name="Lin S.-Y."/>
            <person name="Hung M.-H."/>
            <person name="Young C.-C."/>
        </authorList>
    </citation>
    <scope>NUCLEOTIDE SEQUENCE [LARGE SCALE GENOMIC DNA]</scope>
    <source>
        <strain evidence="3 4">CC-MHH1044</strain>
    </source>
</reference>
<feature type="compositionally biased region" description="Basic and acidic residues" evidence="1">
    <location>
        <begin position="126"/>
        <end position="150"/>
    </location>
</feature>
<name>A0A4S4BFN9_9BACL</name>
<dbReference type="PANTHER" id="PTHR12110">
    <property type="entry name" value="HYDROXYPYRUVATE ISOMERASE"/>
    <property type="match status" value="1"/>
</dbReference>
<dbReference type="PANTHER" id="PTHR12110:SF21">
    <property type="entry name" value="XYLOSE ISOMERASE-LIKE TIM BARREL DOMAIN-CONTAINING PROTEIN"/>
    <property type="match status" value="1"/>
</dbReference>
<dbReference type="GO" id="GO:0016853">
    <property type="term" value="F:isomerase activity"/>
    <property type="evidence" value="ECO:0007669"/>
    <property type="project" value="UniProtKB-KW"/>
</dbReference>
<dbReference type="OrthoDB" id="3185623at2"/>
<dbReference type="SUPFAM" id="SSF51658">
    <property type="entry name" value="Xylose isomerase-like"/>
    <property type="match status" value="1"/>
</dbReference>
<dbReference type="Gene3D" id="3.20.20.150">
    <property type="entry name" value="Divalent-metal-dependent TIM barrel enzymes"/>
    <property type="match status" value="1"/>
</dbReference>
<dbReference type="AlphaFoldDB" id="A0A4S4BFN9"/>
<organism evidence="3 4">
    <name type="scientific">Cohnella fermenti</name>
    <dbReference type="NCBI Taxonomy" id="2565925"/>
    <lineage>
        <taxon>Bacteria</taxon>
        <taxon>Bacillati</taxon>
        <taxon>Bacillota</taxon>
        <taxon>Bacilli</taxon>
        <taxon>Bacillales</taxon>
        <taxon>Paenibacillaceae</taxon>
        <taxon>Cohnella</taxon>
    </lineage>
</organism>
<feature type="compositionally biased region" description="Gly residues" evidence="1">
    <location>
        <begin position="204"/>
        <end position="213"/>
    </location>
</feature>
<accession>A0A4S4BFN9</accession>
<dbReference type="Proteomes" id="UP000310636">
    <property type="component" value="Unassembled WGS sequence"/>
</dbReference>
<dbReference type="InterPro" id="IPR013022">
    <property type="entry name" value="Xyl_isomerase-like_TIM-brl"/>
</dbReference>
<feature type="region of interest" description="Disordered" evidence="1">
    <location>
        <begin position="167"/>
        <end position="218"/>
    </location>
</feature>
<proteinExistence type="predicted"/>
<dbReference type="InterPro" id="IPR050312">
    <property type="entry name" value="IolE/XylAMocC-like"/>
</dbReference>
<comment type="caution">
    <text evidence="3">The sequence shown here is derived from an EMBL/GenBank/DDBJ whole genome shotgun (WGS) entry which is preliminary data.</text>
</comment>
<keyword evidence="4" id="KW-1185">Reference proteome</keyword>
<evidence type="ECO:0000313" key="4">
    <source>
        <dbReference type="Proteomes" id="UP000310636"/>
    </source>
</evidence>
<keyword evidence="3" id="KW-0413">Isomerase</keyword>
<evidence type="ECO:0000256" key="1">
    <source>
        <dbReference type="SAM" id="MobiDB-lite"/>
    </source>
</evidence>
<dbReference type="EMBL" id="SSOB01000067">
    <property type="protein sequence ID" value="THF72918.1"/>
    <property type="molecule type" value="Genomic_DNA"/>
</dbReference>
<evidence type="ECO:0000313" key="3">
    <source>
        <dbReference type="EMBL" id="THF72918.1"/>
    </source>
</evidence>
<evidence type="ECO:0000259" key="2">
    <source>
        <dbReference type="Pfam" id="PF01261"/>
    </source>
</evidence>
<dbReference type="Pfam" id="PF01261">
    <property type="entry name" value="AP_endonuc_2"/>
    <property type="match status" value="1"/>
</dbReference>
<protein>
    <submittedName>
        <fullName evidence="3">Sugar phosphate isomerase/epimerase</fullName>
    </submittedName>
</protein>
<gene>
    <name evidence="3" type="ORF">E6C55_31370</name>
</gene>
<feature type="domain" description="Xylose isomerase-like TIM barrel" evidence="2">
    <location>
        <begin position="252"/>
        <end position="492"/>
    </location>
</feature>
<feature type="region of interest" description="Disordered" evidence="1">
    <location>
        <begin position="110"/>
        <end position="151"/>
    </location>
</feature>
<sequence>MPSERALARTAVDSPAGMARAFGDQRRRHRRELGHLRLRLLAGAYRLDASARMGHRPHVGTRGLDSQLLPSGCQHGDIRNRLHPMRGQRRLDIRARGVHGRRAGALLADHRQRRQPDASYDLAFGEADRRLPPPPGDRDRAGDRVGRDGRFILGGQGSVDRLYPIDSRQPAAGNGPARSLEAAGRHGRAVRFGPLRSAGTNVRRGGGNGSDGGDGSRKFEQFQRNERGRGPVMKYAFVSFSCPNAPLASILRMAQEYGYAGFEARCGFGHAHGIGLDLTDEQIADIRRDFAVGGISLACLSVSCHYSNPLTVDLNIDETKAYIRLAQKLDVPFLRVFCGVIPSSLDREEARRQVAQSLRELAPVAEQAGVHLLAETHDDWSDPKEMAAVMREVNHPSVGVVWDVMHTLRGGGTAMEAAYRILEPWIRHVHIHDGLLDLSRLTFLPIGEGDIDHRPVVRILLDHGYEGFVSGEWLDWEPAETHLPREIEAMRRYENEILAQG</sequence>
<dbReference type="InterPro" id="IPR036237">
    <property type="entry name" value="Xyl_isomerase-like_sf"/>
</dbReference>